<reference evidence="6 7" key="1">
    <citation type="submission" date="2020-03" db="EMBL/GenBank/DDBJ databases">
        <title>WGS of actinomycetes isolated from Thailand.</title>
        <authorList>
            <person name="Thawai C."/>
        </authorList>
    </citation>
    <scope>NUCLEOTIDE SEQUENCE [LARGE SCALE GENOMIC DNA]</scope>
    <source>
        <strain evidence="6 7">PLAI 1-29</strain>
    </source>
</reference>
<evidence type="ECO:0000256" key="4">
    <source>
        <dbReference type="SAM" id="MobiDB-lite"/>
    </source>
</evidence>
<organism evidence="6 7">
    <name type="scientific">Streptomyces zingiberis</name>
    <dbReference type="NCBI Taxonomy" id="2053010"/>
    <lineage>
        <taxon>Bacteria</taxon>
        <taxon>Bacillati</taxon>
        <taxon>Actinomycetota</taxon>
        <taxon>Actinomycetes</taxon>
        <taxon>Kitasatosporales</taxon>
        <taxon>Streptomycetaceae</taxon>
        <taxon>Streptomyces</taxon>
    </lineage>
</organism>
<accession>A0ABX1C5W2</accession>
<dbReference type="InterPro" id="IPR041698">
    <property type="entry name" value="Methyltransf_25"/>
</dbReference>
<dbReference type="EMBL" id="JAATEN010000020">
    <property type="protein sequence ID" value="NJQ03069.1"/>
    <property type="molecule type" value="Genomic_DNA"/>
</dbReference>
<evidence type="ECO:0000256" key="3">
    <source>
        <dbReference type="ARBA" id="ARBA00022691"/>
    </source>
</evidence>
<evidence type="ECO:0000256" key="2">
    <source>
        <dbReference type="ARBA" id="ARBA00022679"/>
    </source>
</evidence>
<name>A0ABX1C5W2_9ACTN</name>
<keyword evidence="2" id="KW-0808">Transferase</keyword>
<keyword evidence="7" id="KW-1185">Reference proteome</keyword>
<dbReference type="Pfam" id="PF13649">
    <property type="entry name" value="Methyltransf_25"/>
    <property type="match status" value="1"/>
</dbReference>
<feature type="region of interest" description="Disordered" evidence="4">
    <location>
        <begin position="257"/>
        <end position="280"/>
    </location>
</feature>
<keyword evidence="1 6" id="KW-0489">Methyltransferase</keyword>
<evidence type="ECO:0000313" key="7">
    <source>
        <dbReference type="Proteomes" id="UP000695264"/>
    </source>
</evidence>
<dbReference type="RefSeq" id="WP_168103695.1">
    <property type="nucleotide sequence ID" value="NZ_JAATEN010000020.1"/>
</dbReference>
<evidence type="ECO:0000256" key="1">
    <source>
        <dbReference type="ARBA" id="ARBA00022603"/>
    </source>
</evidence>
<comment type="caution">
    <text evidence="6">The sequence shown here is derived from an EMBL/GenBank/DDBJ whole genome shotgun (WGS) entry which is preliminary data.</text>
</comment>
<evidence type="ECO:0000259" key="5">
    <source>
        <dbReference type="Pfam" id="PF13649"/>
    </source>
</evidence>
<dbReference type="PANTHER" id="PTHR43464">
    <property type="entry name" value="METHYLTRANSFERASE"/>
    <property type="match status" value="1"/>
</dbReference>
<dbReference type="PANTHER" id="PTHR43464:SF19">
    <property type="entry name" value="UBIQUINONE BIOSYNTHESIS O-METHYLTRANSFERASE, MITOCHONDRIAL"/>
    <property type="match status" value="1"/>
</dbReference>
<protein>
    <submittedName>
        <fullName evidence="6">Class I SAM-dependent methyltransferase</fullName>
    </submittedName>
</protein>
<evidence type="ECO:0000313" key="6">
    <source>
        <dbReference type="EMBL" id="NJQ03069.1"/>
    </source>
</evidence>
<dbReference type="CDD" id="cd02440">
    <property type="entry name" value="AdoMet_MTases"/>
    <property type="match status" value="1"/>
</dbReference>
<dbReference type="Proteomes" id="UP000695264">
    <property type="component" value="Unassembled WGS sequence"/>
</dbReference>
<dbReference type="Gene3D" id="3.40.50.150">
    <property type="entry name" value="Vaccinia Virus protein VP39"/>
    <property type="match status" value="1"/>
</dbReference>
<gene>
    <name evidence="6" type="ORF">HCK00_21650</name>
</gene>
<dbReference type="InterPro" id="IPR029063">
    <property type="entry name" value="SAM-dependent_MTases_sf"/>
</dbReference>
<dbReference type="GO" id="GO:0032259">
    <property type="term" value="P:methylation"/>
    <property type="evidence" value="ECO:0007669"/>
    <property type="project" value="UniProtKB-KW"/>
</dbReference>
<keyword evidence="3" id="KW-0949">S-adenosyl-L-methionine</keyword>
<dbReference type="GO" id="GO:0008168">
    <property type="term" value="F:methyltransferase activity"/>
    <property type="evidence" value="ECO:0007669"/>
    <property type="project" value="UniProtKB-KW"/>
</dbReference>
<feature type="domain" description="Methyltransferase" evidence="5">
    <location>
        <begin position="39"/>
        <end position="134"/>
    </location>
</feature>
<sequence length="280" mass="31063">MSLHEFYDPELYEMKMGISPRVGPLYLSELRDLAPGSTVMELGCGIGDVLLPFARLGHRVVGVDGSPGMLRRFQERLDEEELDGRATLHRCTLPELPDTGPADAIVMPYDLISHLLDDTLLDELFANCRRISKPETEILLDVARFDVGYLGSLAGATGALTRAHDIHDYLGDHSLYVSEQSRYTPETGVLACIFRYEELDATGSLVRTWFRRLRLYPRRAREVTAALALAGFEHVRVEDRSFPDGMDHLLVRATVGHGPGLPSRSAPGHPPVARASSETR</sequence>
<proteinExistence type="predicted"/>
<dbReference type="SUPFAM" id="SSF53335">
    <property type="entry name" value="S-adenosyl-L-methionine-dependent methyltransferases"/>
    <property type="match status" value="1"/>
</dbReference>